<dbReference type="Proteomes" id="UP000186922">
    <property type="component" value="Unassembled WGS sequence"/>
</dbReference>
<reference evidence="2 3" key="1">
    <citation type="journal article" date="2016" name="Nat. Commun.">
        <title>Extremotolerant tardigrade genome and improved radiotolerance of human cultured cells by tardigrade-unique protein.</title>
        <authorList>
            <person name="Hashimoto T."/>
            <person name="Horikawa D.D."/>
            <person name="Saito Y."/>
            <person name="Kuwahara H."/>
            <person name="Kozuka-Hata H."/>
            <person name="Shin-I T."/>
            <person name="Minakuchi Y."/>
            <person name="Ohishi K."/>
            <person name="Motoyama A."/>
            <person name="Aizu T."/>
            <person name="Enomoto A."/>
            <person name="Kondo K."/>
            <person name="Tanaka S."/>
            <person name="Hara Y."/>
            <person name="Koshikawa S."/>
            <person name="Sagara H."/>
            <person name="Miura T."/>
            <person name="Yokobori S."/>
            <person name="Miyagawa K."/>
            <person name="Suzuki Y."/>
            <person name="Kubo T."/>
            <person name="Oyama M."/>
            <person name="Kohara Y."/>
            <person name="Fujiyama A."/>
            <person name="Arakawa K."/>
            <person name="Katayama T."/>
            <person name="Toyoda A."/>
            <person name="Kunieda T."/>
        </authorList>
    </citation>
    <scope>NUCLEOTIDE SEQUENCE [LARGE SCALE GENOMIC DNA]</scope>
    <source>
        <strain evidence="2 3">YOKOZUNA-1</strain>
    </source>
</reference>
<evidence type="ECO:0008006" key="4">
    <source>
        <dbReference type="Google" id="ProtNLM"/>
    </source>
</evidence>
<name>A0A1D1W1V3_RAMVA</name>
<dbReference type="EMBL" id="BDGG01000015">
    <property type="protein sequence ID" value="GAV07540.1"/>
    <property type="molecule type" value="Genomic_DNA"/>
</dbReference>
<proteinExistence type="predicted"/>
<evidence type="ECO:0000313" key="3">
    <source>
        <dbReference type="Proteomes" id="UP000186922"/>
    </source>
</evidence>
<keyword evidence="3" id="KW-1185">Reference proteome</keyword>
<feature type="compositionally biased region" description="Basic residues" evidence="1">
    <location>
        <begin position="1"/>
        <end position="10"/>
    </location>
</feature>
<protein>
    <recommendedName>
        <fullName evidence="4">RRM domain-containing protein</fullName>
    </recommendedName>
</protein>
<evidence type="ECO:0000256" key="1">
    <source>
        <dbReference type="SAM" id="MobiDB-lite"/>
    </source>
</evidence>
<dbReference type="AlphaFoldDB" id="A0A1D1W1V3"/>
<sequence>MSALKKRRMSKTFAEAEPEAGSSPNLFLALDCIPLSVSFSQIKAFFRPIRLSGIKLDVSYGALRAAQVEFFTVVDRELALESKVIAGQRHFLRSPKDMRAEKPGCGWEVVCPILQRELFSH</sequence>
<feature type="region of interest" description="Disordered" evidence="1">
    <location>
        <begin position="1"/>
        <end position="21"/>
    </location>
</feature>
<organism evidence="2 3">
    <name type="scientific">Ramazzottius varieornatus</name>
    <name type="common">Water bear</name>
    <name type="synonym">Tardigrade</name>
    <dbReference type="NCBI Taxonomy" id="947166"/>
    <lineage>
        <taxon>Eukaryota</taxon>
        <taxon>Metazoa</taxon>
        <taxon>Ecdysozoa</taxon>
        <taxon>Tardigrada</taxon>
        <taxon>Eutardigrada</taxon>
        <taxon>Parachela</taxon>
        <taxon>Hypsibioidea</taxon>
        <taxon>Ramazzottiidae</taxon>
        <taxon>Ramazzottius</taxon>
    </lineage>
</organism>
<comment type="caution">
    <text evidence="2">The sequence shown here is derived from an EMBL/GenBank/DDBJ whole genome shotgun (WGS) entry which is preliminary data.</text>
</comment>
<gene>
    <name evidence="2" type="primary">RvY_17364-1</name>
    <name evidence="2" type="synonym">RvY_17364.1</name>
    <name evidence="2" type="ORF">RvY_17364</name>
</gene>
<evidence type="ECO:0000313" key="2">
    <source>
        <dbReference type="EMBL" id="GAV07540.1"/>
    </source>
</evidence>
<accession>A0A1D1W1V3</accession>